<dbReference type="Proteomes" id="UP001155586">
    <property type="component" value="Unassembled WGS sequence"/>
</dbReference>
<organism evidence="1 2">
    <name type="scientific">Vibrio paucivorans</name>
    <dbReference type="NCBI Taxonomy" id="2829489"/>
    <lineage>
        <taxon>Bacteria</taxon>
        <taxon>Pseudomonadati</taxon>
        <taxon>Pseudomonadota</taxon>
        <taxon>Gammaproteobacteria</taxon>
        <taxon>Vibrionales</taxon>
        <taxon>Vibrionaceae</taxon>
        <taxon>Vibrio</taxon>
    </lineage>
</organism>
<name>A0A9X3CDK6_9VIBR</name>
<sequence>IKASALYKFPTRAAKISAKDQQALTKRKSAASMQRSFGRRPNRFLGAISAFRRNIPNAGYASDLVFFYKSRLDIEFRYYS</sequence>
<evidence type="ECO:0000313" key="2">
    <source>
        <dbReference type="Proteomes" id="UP001155586"/>
    </source>
</evidence>
<dbReference type="EMBL" id="JAKRRX010000032">
    <property type="protein sequence ID" value="MCW8333697.1"/>
    <property type="molecule type" value="Genomic_DNA"/>
</dbReference>
<protein>
    <submittedName>
        <fullName evidence="1">Uncharacterized protein</fullName>
    </submittedName>
</protein>
<keyword evidence="2" id="KW-1185">Reference proteome</keyword>
<dbReference type="AlphaFoldDB" id="A0A9X3CDK6"/>
<reference evidence="1" key="1">
    <citation type="submission" date="2022-02" db="EMBL/GenBank/DDBJ databases">
        <title>Vibrio sp. nov., a new bacterium isolated from Bohai sea, China.</title>
        <authorList>
            <person name="Yuan Y."/>
        </authorList>
    </citation>
    <scope>NUCLEOTIDE SEQUENCE</scope>
    <source>
        <strain evidence="1">DBSS07</strain>
    </source>
</reference>
<gene>
    <name evidence="1" type="ORF">MD483_07660</name>
</gene>
<evidence type="ECO:0000313" key="1">
    <source>
        <dbReference type="EMBL" id="MCW8333697.1"/>
    </source>
</evidence>
<comment type="caution">
    <text evidence="1">The sequence shown here is derived from an EMBL/GenBank/DDBJ whole genome shotgun (WGS) entry which is preliminary data.</text>
</comment>
<feature type="non-terminal residue" evidence="1">
    <location>
        <position position="1"/>
    </location>
</feature>
<accession>A0A9X3CDK6</accession>
<proteinExistence type="predicted"/>
<dbReference type="RefSeq" id="WP_265687184.1">
    <property type="nucleotide sequence ID" value="NZ_JAKRRX010000032.1"/>
</dbReference>